<dbReference type="InterPro" id="IPR000528">
    <property type="entry name" value="Plant_nsLTP"/>
</dbReference>
<dbReference type="PANTHER" id="PTHR33076">
    <property type="entry name" value="NON-SPECIFIC LIPID-TRANSFER PROTEIN 2-RELATED"/>
    <property type="match status" value="1"/>
</dbReference>
<dbReference type="InterPro" id="IPR016140">
    <property type="entry name" value="Bifunc_inhib/LTP/seed_store"/>
</dbReference>
<proteinExistence type="inferred from homology"/>
<dbReference type="PROSITE" id="PS00597">
    <property type="entry name" value="PLANT_LTP"/>
    <property type="match status" value="1"/>
</dbReference>
<evidence type="ECO:0000259" key="3">
    <source>
        <dbReference type="SMART" id="SM00499"/>
    </source>
</evidence>
<reference evidence="4 5" key="1">
    <citation type="journal article" date="2022" name="Cell">
        <title>Repeat-based holocentromeres influence genome architecture and karyotype evolution.</title>
        <authorList>
            <person name="Hofstatter P.G."/>
            <person name="Thangavel G."/>
            <person name="Lux T."/>
            <person name="Neumann P."/>
            <person name="Vondrak T."/>
            <person name="Novak P."/>
            <person name="Zhang M."/>
            <person name="Costa L."/>
            <person name="Castellani M."/>
            <person name="Scott A."/>
            <person name="Toegelov H."/>
            <person name="Fuchs J."/>
            <person name="Mata-Sucre Y."/>
            <person name="Dias Y."/>
            <person name="Vanzela A.L.L."/>
            <person name="Huettel B."/>
            <person name="Almeida C.C.S."/>
            <person name="Simkova H."/>
            <person name="Souza G."/>
            <person name="Pedrosa-Harand A."/>
            <person name="Macas J."/>
            <person name="Mayer K.F.X."/>
            <person name="Houben A."/>
            <person name="Marques A."/>
        </authorList>
    </citation>
    <scope>NUCLEOTIDE SEQUENCE [LARGE SCALE GENOMIC DNA]</scope>
    <source>
        <strain evidence="4">RhyTen1mFocal</strain>
    </source>
</reference>
<organism evidence="4 5">
    <name type="scientific">Rhynchospora tenuis</name>
    <dbReference type="NCBI Taxonomy" id="198213"/>
    <lineage>
        <taxon>Eukaryota</taxon>
        <taxon>Viridiplantae</taxon>
        <taxon>Streptophyta</taxon>
        <taxon>Embryophyta</taxon>
        <taxon>Tracheophyta</taxon>
        <taxon>Spermatophyta</taxon>
        <taxon>Magnoliopsida</taxon>
        <taxon>Liliopsida</taxon>
        <taxon>Poales</taxon>
        <taxon>Cyperaceae</taxon>
        <taxon>Cyperoideae</taxon>
        <taxon>Rhynchosporeae</taxon>
        <taxon>Rhynchospora</taxon>
    </lineage>
</organism>
<feature type="chain" id="PRO_5041920212" description="Non-specific lipid-transfer protein" evidence="2">
    <location>
        <begin position="26"/>
        <end position="115"/>
    </location>
</feature>
<comment type="function">
    <text evidence="1">Plant non-specific lipid-transfer proteins transfer phospholipids as well as galactolipids across membranes. May play a role in wax or cutin deposition in the cell walls of expanding epidermal cells and certain secretory tissues.</text>
</comment>
<feature type="domain" description="Bifunctional inhibitor/plant lipid transfer protein/seed storage helical" evidence="3">
    <location>
        <begin position="28"/>
        <end position="111"/>
    </location>
</feature>
<evidence type="ECO:0000313" key="4">
    <source>
        <dbReference type="EMBL" id="KAJ3703167.1"/>
    </source>
</evidence>
<gene>
    <name evidence="4" type="ORF">LUZ61_006872</name>
</gene>
<dbReference type="Pfam" id="PF00234">
    <property type="entry name" value="Tryp_alpha_amyl"/>
    <property type="match status" value="1"/>
</dbReference>
<comment type="caution">
    <text evidence="4">The sequence shown here is derived from an EMBL/GenBank/DDBJ whole genome shotgun (WGS) entry which is preliminary data.</text>
</comment>
<evidence type="ECO:0000256" key="1">
    <source>
        <dbReference type="RuleBase" id="RU000628"/>
    </source>
</evidence>
<accession>A0AAD6EVW7</accession>
<dbReference type="SMART" id="SM00499">
    <property type="entry name" value="AAI"/>
    <property type="match status" value="1"/>
</dbReference>
<sequence length="115" mass="12123">MKPFTFLALALILSLTTNPILKTSALTCSDVYTDLMPCLGYVQGGPLTGDCCTGVSTLMSAAKTKDDRQTACKCIKNVASSAGGSYTSRAMGIPAQCNIPMPYKMSPNTNCNKIN</sequence>
<dbReference type="CDD" id="cd01960">
    <property type="entry name" value="nsLTP1"/>
    <property type="match status" value="1"/>
</dbReference>
<name>A0AAD6EVW7_9POAL</name>
<feature type="signal peptide" evidence="2">
    <location>
        <begin position="1"/>
        <end position="25"/>
    </location>
</feature>
<protein>
    <recommendedName>
        <fullName evidence="1">Non-specific lipid-transfer protein</fullName>
    </recommendedName>
</protein>
<evidence type="ECO:0000256" key="2">
    <source>
        <dbReference type="SAM" id="SignalP"/>
    </source>
</evidence>
<dbReference type="Proteomes" id="UP001210211">
    <property type="component" value="Unassembled WGS sequence"/>
</dbReference>
<keyword evidence="2" id="KW-0732">Signal</keyword>
<keyword evidence="1" id="KW-0813">Transport</keyword>
<dbReference type="InterPro" id="IPR036312">
    <property type="entry name" value="Bifun_inhib/LTP/seed_sf"/>
</dbReference>
<dbReference type="PRINTS" id="PR00382">
    <property type="entry name" value="LIPIDTRNSFER"/>
</dbReference>
<keyword evidence="5" id="KW-1185">Reference proteome</keyword>
<dbReference type="AlphaFoldDB" id="A0AAD6EVW7"/>
<dbReference type="Gene3D" id="1.10.110.10">
    <property type="entry name" value="Plant lipid-transfer and hydrophobic proteins"/>
    <property type="match status" value="1"/>
</dbReference>
<dbReference type="EMBL" id="JAMRDG010000001">
    <property type="protein sequence ID" value="KAJ3703167.1"/>
    <property type="molecule type" value="Genomic_DNA"/>
</dbReference>
<dbReference type="GO" id="GO:0006869">
    <property type="term" value="P:lipid transport"/>
    <property type="evidence" value="ECO:0007669"/>
    <property type="project" value="InterPro"/>
</dbReference>
<comment type="similarity">
    <text evidence="1">Belongs to the plant LTP family.</text>
</comment>
<dbReference type="SUPFAM" id="SSF47699">
    <property type="entry name" value="Bifunctional inhibitor/lipid-transfer protein/seed storage 2S albumin"/>
    <property type="match status" value="1"/>
</dbReference>
<dbReference type="GO" id="GO:0008289">
    <property type="term" value="F:lipid binding"/>
    <property type="evidence" value="ECO:0007669"/>
    <property type="project" value="UniProtKB-KW"/>
</dbReference>
<keyword evidence="1" id="KW-0446">Lipid-binding</keyword>
<evidence type="ECO:0000313" key="5">
    <source>
        <dbReference type="Proteomes" id="UP001210211"/>
    </source>
</evidence>